<keyword evidence="5" id="KW-1185">Reference proteome</keyword>
<dbReference type="GO" id="GO:0005524">
    <property type="term" value="F:ATP binding"/>
    <property type="evidence" value="ECO:0007669"/>
    <property type="project" value="InterPro"/>
</dbReference>
<sequence>MTSRMNFLKPKKGETGLTPDAGKPQQVAQTKNSPVEQPQIKNKKKKKSGDFFKRIGSKIKRSKNRDKKSNKKFDDDDDSSSDSERSETQFGDGKQMKTAFQDEQTCIMDDDNDDDIDIETDQAYRNVKNRGAEARINYEITLYHSSSLLFFFRSMNKTNAALPGACQPVEHPECYVAKMTSIIRPDLKEEVPLTKEEIDLLWACMKKTGELMSEESIYAFDNLEFDEYRAYRRYTVKFKYAEGRFSSLYVVQQENLKPVESPLPSGNLMLKIDSRVSHSQNVKDRLRREIKAINKLSAASKYAPKLIDSGAVIGTPFIVLPLYDRTLRKVSEEETLSTRTKWVIAYESLKAIEKMADLKLGHRDIKPTNFCTNAHGGWPYLFLIDYADTSYYSEKSHRLPVPDGYTLPYWSLDCHTRTVCSQQSDLESWYYMLIDLFESLPWKLNSKIDAVKDAKKSYWSYSGGRCKTKEWNEIAEFVRPKWSSGSIKEILKVLESKANLPDNNFAPEWEGKKKSAAEKAGGKSTMKGPRGTQSITKKKKGRATKQKSPNT</sequence>
<feature type="region of interest" description="Disordered" evidence="2">
    <location>
        <begin position="1"/>
        <end position="98"/>
    </location>
</feature>
<gene>
    <name evidence="4" type="ORF">WR25_15854</name>
</gene>
<dbReference type="InterPro" id="IPR000719">
    <property type="entry name" value="Prot_kinase_dom"/>
</dbReference>
<dbReference type="EMBL" id="LIAE01010628">
    <property type="protein sequence ID" value="PAV57739.1"/>
    <property type="molecule type" value="Genomic_DNA"/>
</dbReference>
<dbReference type="PROSITE" id="PS50011">
    <property type="entry name" value="PROTEIN_KINASE_DOM"/>
    <property type="match status" value="1"/>
</dbReference>
<comment type="caution">
    <text evidence="4">The sequence shown here is derived from an EMBL/GenBank/DDBJ whole genome shotgun (WGS) entry which is preliminary data.</text>
</comment>
<evidence type="ECO:0000256" key="1">
    <source>
        <dbReference type="ARBA" id="ARBA00012513"/>
    </source>
</evidence>
<organism evidence="4 5">
    <name type="scientific">Diploscapter pachys</name>
    <dbReference type="NCBI Taxonomy" id="2018661"/>
    <lineage>
        <taxon>Eukaryota</taxon>
        <taxon>Metazoa</taxon>
        <taxon>Ecdysozoa</taxon>
        <taxon>Nematoda</taxon>
        <taxon>Chromadorea</taxon>
        <taxon>Rhabditida</taxon>
        <taxon>Rhabditina</taxon>
        <taxon>Rhabditomorpha</taxon>
        <taxon>Rhabditoidea</taxon>
        <taxon>Rhabditidae</taxon>
        <taxon>Diploscapter</taxon>
    </lineage>
</organism>
<dbReference type="Proteomes" id="UP000218231">
    <property type="component" value="Unassembled WGS sequence"/>
</dbReference>
<dbReference type="AlphaFoldDB" id="A0A2A2J7Z4"/>
<name>A0A2A2J7Z4_9BILA</name>
<feature type="compositionally biased region" description="Polar residues" evidence="2">
    <location>
        <begin position="26"/>
        <end position="40"/>
    </location>
</feature>
<proteinExistence type="predicted"/>
<dbReference type="SUPFAM" id="SSF56112">
    <property type="entry name" value="Protein kinase-like (PK-like)"/>
    <property type="match status" value="1"/>
</dbReference>
<dbReference type="InterPro" id="IPR011009">
    <property type="entry name" value="Kinase-like_dom_sf"/>
</dbReference>
<feature type="region of interest" description="Disordered" evidence="2">
    <location>
        <begin position="504"/>
        <end position="551"/>
    </location>
</feature>
<evidence type="ECO:0000259" key="3">
    <source>
        <dbReference type="PROSITE" id="PS50011"/>
    </source>
</evidence>
<dbReference type="PROSITE" id="PS00108">
    <property type="entry name" value="PROTEIN_KINASE_ST"/>
    <property type="match status" value="1"/>
</dbReference>
<evidence type="ECO:0000313" key="5">
    <source>
        <dbReference type="Proteomes" id="UP000218231"/>
    </source>
</evidence>
<dbReference type="OrthoDB" id="2687620at2759"/>
<dbReference type="STRING" id="2018661.A0A2A2J7Z4"/>
<feature type="compositionally biased region" description="Basic and acidic residues" evidence="2">
    <location>
        <begin position="509"/>
        <end position="521"/>
    </location>
</feature>
<dbReference type="Gene3D" id="1.10.510.10">
    <property type="entry name" value="Transferase(Phosphotransferase) domain 1"/>
    <property type="match status" value="1"/>
</dbReference>
<feature type="compositionally biased region" description="Basic residues" evidence="2">
    <location>
        <begin position="536"/>
        <end position="545"/>
    </location>
</feature>
<accession>A0A2A2J7Z4</accession>
<dbReference type="SMART" id="SM00220">
    <property type="entry name" value="S_TKc"/>
    <property type="match status" value="1"/>
</dbReference>
<evidence type="ECO:0000256" key="2">
    <source>
        <dbReference type="SAM" id="MobiDB-lite"/>
    </source>
</evidence>
<dbReference type="PANTHER" id="PTHR11909">
    <property type="entry name" value="CASEIN KINASE-RELATED"/>
    <property type="match status" value="1"/>
</dbReference>
<dbReference type="InterPro" id="IPR050235">
    <property type="entry name" value="CK1_Ser-Thr_kinase"/>
</dbReference>
<evidence type="ECO:0000313" key="4">
    <source>
        <dbReference type="EMBL" id="PAV57739.1"/>
    </source>
</evidence>
<protein>
    <recommendedName>
        <fullName evidence="1">non-specific serine/threonine protein kinase</fullName>
        <ecNumber evidence="1">2.7.11.1</ecNumber>
    </recommendedName>
</protein>
<feature type="domain" description="Protein kinase" evidence="3">
    <location>
        <begin position="234"/>
        <end position="551"/>
    </location>
</feature>
<dbReference type="EC" id="2.7.11.1" evidence="1"/>
<feature type="compositionally biased region" description="Basic residues" evidence="2">
    <location>
        <begin position="55"/>
        <end position="70"/>
    </location>
</feature>
<reference evidence="4 5" key="1">
    <citation type="journal article" date="2017" name="Curr. Biol.">
        <title>Genome architecture and evolution of a unichromosomal asexual nematode.</title>
        <authorList>
            <person name="Fradin H."/>
            <person name="Zegar C."/>
            <person name="Gutwein M."/>
            <person name="Lucas J."/>
            <person name="Kovtun M."/>
            <person name="Corcoran D."/>
            <person name="Baugh L.R."/>
            <person name="Kiontke K."/>
            <person name="Gunsalus K."/>
            <person name="Fitch D.H."/>
            <person name="Piano F."/>
        </authorList>
    </citation>
    <scope>NUCLEOTIDE SEQUENCE [LARGE SCALE GENOMIC DNA]</scope>
    <source>
        <strain evidence="4">PF1309</strain>
    </source>
</reference>
<dbReference type="GO" id="GO:0004674">
    <property type="term" value="F:protein serine/threonine kinase activity"/>
    <property type="evidence" value="ECO:0007669"/>
    <property type="project" value="UniProtKB-EC"/>
</dbReference>
<dbReference type="InterPro" id="IPR008271">
    <property type="entry name" value="Ser/Thr_kinase_AS"/>
</dbReference>